<dbReference type="Gene3D" id="3.60.10.10">
    <property type="entry name" value="Endonuclease/exonuclease/phosphatase"/>
    <property type="match status" value="1"/>
</dbReference>
<proteinExistence type="predicted"/>
<sequence>MDERKFITININELNLATKRRKIFHKLEKLKPGLICMQEVHIKKQHEYLLKQQKLGKLFTALAQCKKKSVVLYIKDTILAEQIYTYDDRRILMVEIMDNNIKTLLIAIYAPNNNQEDFYRKLHMKIIELDYANICIMGDLSGIVNDKLDYKSQKTTKKIRKILPKSFFQMIDEINLKDVW</sequence>
<accession>A0A2D4EZW5</accession>
<dbReference type="AlphaFoldDB" id="A0A2D4EZW5"/>
<reference evidence="1" key="1">
    <citation type="submission" date="2017-07" db="EMBL/GenBank/DDBJ databases">
        <authorList>
            <person name="Mikheyev A."/>
            <person name="Grau M."/>
        </authorList>
    </citation>
    <scope>NUCLEOTIDE SEQUENCE</scope>
    <source>
        <tissue evidence="1">Venom_gland</tissue>
    </source>
</reference>
<evidence type="ECO:0000313" key="1">
    <source>
        <dbReference type="EMBL" id="LAA40740.1"/>
    </source>
</evidence>
<dbReference type="SUPFAM" id="SSF56219">
    <property type="entry name" value="DNase I-like"/>
    <property type="match status" value="1"/>
</dbReference>
<evidence type="ECO:0008006" key="2">
    <source>
        <dbReference type="Google" id="ProtNLM"/>
    </source>
</evidence>
<reference evidence="1" key="2">
    <citation type="submission" date="2017-11" db="EMBL/GenBank/DDBJ databases">
        <title>Coralsnake Venomics: Analyses of Venom Gland Transcriptomes and Proteomes of Six Brazilian Taxa.</title>
        <authorList>
            <person name="Aird S.D."/>
            <person name="Jorge da Silva N."/>
            <person name="Qiu L."/>
            <person name="Villar-Briones A."/>
            <person name="Aparecida-Saddi V."/>
            <person name="Campos-Telles M.P."/>
            <person name="Grau M."/>
            <person name="Mikheyev A.S."/>
        </authorList>
    </citation>
    <scope>NUCLEOTIDE SEQUENCE</scope>
    <source>
        <tissue evidence="1">Venom_gland</tissue>
    </source>
</reference>
<dbReference type="EMBL" id="IACJ01031741">
    <property type="protein sequence ID" value="LAA40740.1"/>
    <property type="molecule type" value="Transcribed_RNA"/>
</dbReference>
<name>A0A2D4EZW5_MICCO</name>
<dbReference type="InterPro" id="IPR036691">
    <property type="entry name" value="Endo/exonu/phosph_ase_sf"/>
</dbReference>
<protein>
    <recommendedName>
        <fullName evidence="2">Endonuclease/exonuclease/phosphatase domain-containing protein</fullName>
    </recommendedName>
</protein>
<organism evidence="1">
    <name type="scientific">Micrurus corallinus</name>
    <name type="common">Brazilian coral snake</name>
    <dbReference type="NCBI Taxonomy" id="54390"/>
    <lineage>
        <taxon>Eukaryota</taxon>
        <taxon>Metazoa</taxon>
        <taxon>Chordata</taxon>
        <taxon>Craniata</taxon>
        <taxon>Vertebrata</taxon>
        <taxon>Euteleostomi</taxon>
        <taxon>Lepidosauria</taxon>
        <taxon>Squamata</taxon>
        <taxon>Bifurcata</taxon>
        <taxon>Unidentata</taxon>
        <taxon>Episquamata</taxon>
        <taxon>Toxicofera</taxon>
        <taxon>Serpentes</taxon>
        <taxon>Colubroidea</taxon>
        <taxon>Elapidae</taxon>
        <taxon>Elapinae</taxon>
        <taxon>Micrurus</taxon>
    </lineage>
</organism>